<name>A0A0L0FWA4_9EUKA</name>
<dbReference type="RefSeq" id="XP_014155007.1">
    <property type="nucleotide sequence ID" value="XM_014299532.1"/>
</dbReference>
<accession>A0A0L0FWA4</accession>
<dbReference type="InterPro" id="IPR000152">
    <property type="entry name" value="EGF-type_Asp/Asn_hydroxyl_site"/>
</dbReference>
<dbReference type="SMART" id="SM00179">
    <property type="entry name" value="EGF_CA"/>
    <property type="match status" value="1"/>
</dbReference>
<evidence type="ECO:0000256" key="4">
    <source>
        <dbReference type="ARBA" id="ARBA00023157"/>
    </source>
</evidence>
<dbReference type="SUPFAM" id="SSF57196">
    <property type="entry name" value="EGF/Laminin"/>
    <property type="match status" value="1"/>
</dbReference>
<dbReference type="InterPro" id="IPR013785">
    <property type="entry name" value="Aldolase_TIM"/>
</dbReference>
<dbReference type="PROSITE" id="PS01187">
    <property type="entry name" value="EGF_CA"/>
    <property type="match status" value="1"/>
</dbReference>
<dbReference type="EMBL" id="KQ242068">
    <property type="protein sequence ID" value="KNC81105.1"/>
    <property type="molecule type" value="Genomic_DNA"/>
</dbReference>
<dbReference type="Gene3D" id="2.10.25.10">
    <property type="entry name" value="Laminin"/>
    <property type="match status" value="1"/>
</dbReference>
<dbReference type="Gene3D" id="3.20.20.70">
    <property type="entry name" value="Aldolase class I"/>
    <property type="match status" value="1"/>
</dbReference>
<dbReference type="SUPFAM" id="SSF51110">
    <property type="entry name" value="alpha-D-mannose-specific plant lectins"/>
    <property type="match status" value="1"/>
</dbReference>
<dbReference type="PROSITE" id="PS01186">
    <property type="entry name" value="EGF_2"/>
    <property type="match status" value="1"/>
</dbReference>
<gene>
    <name evidence="9" type="ORF">SARC_06554</name>
</gene>
<dbReference type="Gene3D" id="2.90.10.10">
    <property type="entry name" value="Bulb-type lectin domain"/>
    <property type="match status" value="1"/>
</dbReference>
<evidence type="ECO:0000313" key="10">
    <source>
        <dbReference type="Proteomes" id="UP000054560"/>
    </source>
</evidence>
<dbReference type="CDD" id="cd00054">
    <property type="entry name" value="EGF_CA"/>
    <property type="match status" value="1"/>
</dbReference>
<dbReference type="GeneID" id="25907058"/>
<dbReference type="GO" id="GO:0005509">
    <property type="term" value="F:calcium ion binding"/>
    <property type="evidence" value="ECO:0007669"/>
    <property type="project" value="InterPro"/>
</dbReference>
<dbReference type="InterPro" id="IPR004352">
    <property type="entry name" value="GH114_TIM-barrel"/>
</dbReference>
<dbReference type="PROSITE" id="PS50026">
    <property type="entry name" value="EGF_3"/>
    <property type="match status" value="1"/>
</dbReference>
<evidence type="ECO:0000256" key="2">
    <source>
        <dbReference type="ARBA" id="ARBA00022729"/>
    </source>
</evidence>
<dbReference type="SMART" id="SM00209">
    <property type="entry name" value="TSP1"/>
    <property type="match status" value="1"/>
</dbReference>
<dbReference type="SMART" id="SM00181">
    <property type="entry name" value="EGF"/>
    <property type="match status" value="1"/>
</dbReference>
<keyword evidence="2 6" id="KW-0732">Signal</keyword>
<dbReference type="Pfam" id="PF03537">
    <property type="entry name" value="Glyco_hydro_114"/>
    <property type="match status" value="1"/>
</dbReference>
<dbReference type="Proteomes" id="UP000054560">
    <property type="component" value="Unassembled WGS sequence"/>
</dbReference>
<comment type="caution">
    <text evidence="5">Lacks conserved residue(s) required for the propagation of feature annotation.</text>
</comment>
<evidence type="ECO:0008006" key="11">
    <source>
        <dbReference type="Google" id="ProtNLM"/>
    </source>
</evidence>
<feature type="domain" description="EGF-like" evidence="7">
    <location>
        <begin position="395"/>
        <end position="436"/>
    </location>
</feature>
<dbReference type="InterPro" id="IPR001881">
    <property type="entry name" value="EGF-like_Ca-bd_dom"/>
</dbReference>
<dbReference type="InterPro" id="IPR049883">
    <property type="entry name" value="NOTCH1_EGF-like"/>
</dbReference>
<dbReference type="PANTHER" id="PTHR35273">
    <property type="entry name" value="ALPHA-1,4 POLYGALACTOSAMINIDASE, PUTATIVE (AFU_ORTHOLOGUE AFUA_3G07890)-RELATED"/>
    <property type="match status" value="1"/>
</dbReference>
<dbReference type="InterPro" id="IPR018097">
    <property type="entry name" value="EGF_Ca-bd_CS"/>
</dbReference>
<organism evidence="9 10">
    <name type="scientific">Sphaeroforma arctica JP610</name>
    <dbReference type="NCBI Taxonomy" id="667725"/>
    <lineage>
        <taxon>Eukaryota</taxon>
        <taxon>Ichthyosporea</taxon>
        <taxon>Ichthyophonida</taxon>
        <taxon>Sphaeroforma</taxon>
    </lineage>
</organism>
<evidence type="ECO:0000256" key="3">
    <source>
        <dbReference type="ARBA" id="ARBA00022737"/>
    </source>
</evidence>
<dbReference type="SUPFAM" id="SSF51445">
    <property type="entry name" value="(Trans)glycosidases"/>
    <property type="match status" value="1"/>
</dbReference>
<dbReference type="PROSITE" id="PS50092">
    <property type="entry name" value="TSP1"/>
    <property type="match status" value="1"/>
</dbReference>
<proteinExistence type="predicted"/>
<dbReference type="Gene3D" id="2.20.100.10">
    <property type="entry name" value="Thrombospondin type-1 (TSP1) repeat"/>
    <property type="match status" value="1"/>
</dbReference>
<dbReference type="eggNOG" id="KOG2408">
    <property type="taxonomic scope" value="Eukaryota"/>
</dbReference>
<keyword evidence="4" id="KW-1015">Disulfide bond</keyword>
<feature type="chain" id="PRO_5005538454" description="EGF-like domain-containing protein" evidence="6">
    <location>
        <begin position="20"/>
        <end position="564"/>
    </location>
</feature>
<keyword evidence="10" id="KW-1185">Reference proteome</keyword>
<dbReference type="InterPro" id="IPR000884">
    <property type="entry name" value="TSP1_rpt"/>
</dbReference>
<dbReference type="OrthoDB" id="2108802at2759"/>
<evidence type="ECO:0000256" key="6">
    <source>
        <dbReference type="SAM" id="SignalP"/>
    </source>
</evidence>
<reference evidence="9 10" key="1">
    <citation type="submission" date="2011-02" db="EMBL/GenBank/DDBJ databases">
        <title>The Genome Sequence of Sphaeroforma arctica JP610.</title>
        <authorList>
            <consortium name="The Broad Institute Genome Sequencing Platform"/>
            <person name="Russ C."/>
            <person name="Cuomo C."/>
            <person name="Young S.K."/>
            <person name="Zeng Q."/>
            <person name="Gargeya S."/>
            <person name="Alvarado L."/>
            <person name="Berlin A."/>
            <person name="Chapman S.B."/>
            <person name="Chen Z."/>
            <person name="Freedman E."/>
            <person name="Gellesch M."/>
            <person name="Goldberg J."/>
            <person name="Griggs A."/>
            <person name="Gujja S."/>
            <person name="Heilman E."/>
            <person name="Heiman D."/>
            <person name="Howarth C."/>
            <person name="Mehta T."/>
            <person name="Neiman D."/>
            <person name="Pearson M."/>
            <person name="Roberts A."/>
            <person name="Saif S."/>
            <person name="Shea T."/>
            <person name="Shenoy N."/>
            <person name="Sisk P."/>
            <person name="Stolte C."/>
            <person name="Sykes S."/>
            <person name="White J."/>
            <person name="Yandava C."/>
            <person name="Burger G."/>
            <person name="Gray M.W."/>
            <person name="Holland P.W.H."/>
            <person name="King N."/>
            <person name="Lang F.B.F."/>
            <person name="Roger A.J."/>
            <person name="Ruiz-Trillo I."/>
            <person name="Haas B."/>
            <person name="Nusbaum C."/>
            <person name="Birren B."/>
        </authorList>
    </citation>
    <scope>NUCLEOTIDE SEQUENCE [LARGE SCALE GENOMIC DNA]</scope>
    <source>
        <strain evidence="9 10">JP610</strain>
    </source>
</reference>
<evidence type="ECO:0000256" key="1">
    <source>
        <dbReference type="ARBA" id="ARBA00022536"/>
    </source>
</evidence>
<sequence>MLPLVVLTNILCWAAVAESAKVIREGPGLSWVTVPAGVSWINRAWCPKKSNNEEQSCQKLDIPPNDGTGGIVNVDMFDTTTEAIIDIRTMGYTVMCYISAGTYEDWRADSVDFPTELKGLKMKNWDEKWLDIRTTNPYHNYLKALMQNRIITAANKGCQILEYDNLDCWSNNCLSGIQSRDDGMFQSQLQYNTWLAETAHQYGMGAALKNDLSQAELLEPYFDLAVNEECYYYNECDKLQPFIENNKAVLGTSYNFDDGDAICTDSFHSTYSWLLANQASWYECPSEGAAVIDSETVDVPETADPFGEWSQCTATCGGGVSERPCLDPMYCMANEYQTCNSQQCPVPCSSLQISPGQALQEGQSAVWACPTGFEVVGEQIATCTNNLVQPPVCQDIDECASASTHTCDANALCVNTAGAYRCKCATGFQGDGLTCQSKFTLAQDGRLEYGLRYLQTSCGQAAAITAEGHFQLYGDDGVPYFTTAGAELRAPVGSTRLGVGPTGALLLVDEENQIIWRDGYDGAQGEKVGPFRLFLTENGQLIIMSGAGEIVWASTWMSACSRHS</sequence>
<feature type="signal peptide" evidence="6">
    <location>
        <begin position="1"/>
        <end position="19"/>
    </location>
</feature>
<keyword evidence="1 5" id="KW-0245">EGF-like domain</keyword>
<dbReference type="PROSITE" id="PS00010">
    <property type="entry name" value="ASX_HYDROXYL"/>
    <property type="match status" value="1"/>
</dbReference>
<dbReference type="InterPro" id="IPR001480">
    <property type="entry name" value="Bulb-type_lectin_dom"/>
</dbReference>
<dbReference type="PANTHER" id="PTHR35273:SF2">
    <property type="entry name" value="ALPHA-GALACTOSIDASE"/>
    <property type="match status" value="1"/>
</dbReference>
<dbReference type="InterPro" id="IPR036383">
    <property type="entry name" value="TSP1_rpt_sf"/>
</dbReference>
<dbReference type="InterPro" id="IPR017853">
    <property type="entry name" value="GH"/>
</dbReference>
<dbReference type="InterPro" id="IPR036426">
    <property type="entry name" value="Bulb-type_lectin_dom_sf"/>
</dbReference>
<dbReference type="STRING" id="667725.A0A0L0FWA4"/>
<feature type="domain" description="Bulb-type lectin" evidence="8">
    <location>
        <begin position="438"/>
        <end position="556"/>
    </location>
</feature>
<dbReference type="PROSITE" id="PS50927">
    <property type="entry name" value="BULB_LECTIN"/>
    <property type="match status" value="1"/>
</dbReference>
<dbReference type="SUPFAM" id="SSF82895">
    <property type="entry name" value="TSP-1 type 1 repeat"/>
    <property type="match status" value="1"/>
</dbReference>
<dbReference type="InterPro" id="IPR000742">
    <property type="entry name" value="EGF"/>
</dbReference>
<evidence type="ECO:0000256" key="5">
    <source>
        <dbReference type="PROSITE-ProRule" id="PRU00076"/>
    </source>
</evidence>
<dbReference type="AlphaFoldDB" id="A0A0L0FWA4"/>
<protein>
    <recommendedName>
        <fullName evidence="11">EGF-like domain-containing protein</fullName>
    </recommendedName>
</protein>
<evidence type="ECO:0000259" key="8">
    <source>
        <dbReference type="PROSITE" id="PS50927"/>
    </source>
</evidence>
<keyword evidence="3" id="KW-0677">Repeat</keyword>
<evidence type="ECO:0000259" key="7">
    <source>
        <dbReference type="PROSITE" id="PS50026"/>
    </source>
</evidence>
<evidence type="ECO:0000313" key="9">
    <source>
        <dbReference type="EMBL" id="KNC81105.1"/>
    </source>
</evidence>
<dbReference type="FunFam" id="2.10.25.10:FF:000038">
    <property type="entry name" value="Fibrillin 2"/>
    <property type="match status" value="1"/>
</dbReference>
<dbReference type="Pfam" id="PF07645">
    <property type="entry name" value="EGF_CA"/>
    <property type="match status" value="1"/>
</dbReference>